<evidence type="ECO:0000313" key="2">
    <source>
        <dbReference type="Proteomes" id="UP000828048"/>
    </source>
</evidence>
<keyword evidence="2" id="KW-1185">Reference proteome</keyword>
<name>A0ACB7XFI7_9ERIC</name>
<gene>
    <name evidence="1" type="ORF">Vadar_005235</name>
</gene>
<reference evidence="1 2" key="1">
    <citation type="journal article" date="2021" name="Hortic Res">
        <title>High-quality reference genome and annotation aids understanding of berry development for evergreen blueberry (Vaccinium darrowii).</title>
        <authorList>
            <person name="Yu J."/>
            <person name="Hulse-Kemp A.M."/>
            <person name="Babiker E."/>
            <person name="Staton M."/>
        </authorList>
    </citation>
    <scope>NUCLEOTIDE SEQUENCE [LARGE SCALE GENOMIC DNA]</scope>
    <source>
        <strain evidence="2">cv. NJ 8807/NJ 8810</strain>
        <tissue evidence="1">Young leaf</tissue>
    </source>
</reference>
<protein>
    <submittedName>
        <fullName evidence="1">Uncharacterized protein</fullName>
    </submittedName>
</protein>
<accession>A0ACB7XFI7</accession>
<dbReference type="Proteomes" id="UP000828048">
    <property type="component" value="Chromosome 10"/>
</dbReference>
<sequence>MADWAELHKDLLAFIAKRLDFLEDFISLTRVCKSWRSVAVKSNFNGSLKTPWLLLAEEQGVDTASDYRRLLSTTNGDLIARIRLPEAKGKQCSESLGWLVTLSRRGDMSLLNPLSRVQISLPHITTFQNYKDIMMPDIIRKAVLSSVPSPSSKDYALVVIYGGSSYLGLWRPGDETWTTIETSLFRPSADIIFCKRQFYGLEKGGGIFACDVWGSKPMRVRGVGETPKELIHVNQPYLTILYVVKSQGELLIVVRDRRFVLFADDEYCKRFMKGSFPDEYRIRPGSQEFRVFKVDLFSDGCRWEEIQSLGDNALFLGHNSSIAVEASKFPGIKPNCIYYTDDCLGMMVFPKRKREEGKDAGIYNLEDRSKTTLNQGESCSLFYPTLWVSPSF</sequence>
<comment type="caution">
    <text evidence="1">The sequence shown here is derived from an EMBL/GenBank/DDBJ whole genome shotgun (WGS) entry which is preliminary data.</text>
</comment>
<dbReference type="EMBL" id="CM037160">
    <property type="protein sequence ID" value="KAH7839514.1"/>
    <property type="molecule type" value="Genomic_DNA"/>
</dbReference>
<proteinExistence type="predicted"/>
<organism evidence="1 2">
    <name type="scientific">Vaccinium darrowii</name>
    <dbReference type="NCBI Taxonomy" id="229202"/>
    <lineage>
        <taxon>Eukaryota</taxon>
        <taxon>Viridiplantae</taxon>
        <taxon>Streptophyta</taxon>
        <taxon>Embryophyta</taxon>
        <taxon>Tracheophyta</taxon>
        <taxon>Spermatophyta</taxon>
        <taxon>Magnoliopsida</taxon>
        <taxon>eudicotyledons</taxon>
        <taxon>Gunneridae</taxon>
        <taxon>Pentapetalae</taxon>
        <taxon>asterids</taxon>
        <taxon>Ericales</taxon>
        <taxon>Ericaceae</taxon>
        <taxon>Vaccinioideae</taxon>
        <taxon>Vaccinieae</taxon>
        <taxon>Vaccinium</taxon>
    </lineage>
</organism>
<evidence type="ECO:0000313" key="1">
    <source>
        <dbReference type="EMBL" id="KAH7839514.1"/>
    </source>
</evidence>